<feature type="transmembrane region" description="Helical" evidence="9">
    <location>
        <begin position="379"/>
        <end position="400"/>
    </location>
</feature>
<comment type="caution">
    <text evidence="10">The sequence shown here is derived from an EMBL/GenBank/DDBJ whole genome shotgun (WGS) entry which is preliminary data.</text>
</comment>
<dbReference type="EMBL" id="AZFH01000159">
    <property type="protein sequence ID" value="KRL77872.1"/>
    <property type="molecule type" value="Genomic_DNA"/>
</dbReference>
<dbReference type="GO" id="GO:0015818">
    <property type="term" value="P:isoleucine transport"/>
    <property type="evidence" value="ECO:0007669"/>
    <property type="project" value="TreeGrafter"/>
</dbReference>
<feature type="transmembrane region" description="Helical" evidence="9">
    <location>
        <begin position="325"/>
        <end position="346"/>
    </location>
</feature>
<reference evidence="10 11" key="1">
    <citation type="journal article" date="2015" name="Genome Announc.">
        <title>Expanding the biotechnology potential of lactobacilli through comparative genomics of 213 strains and associated genera.</title>
        <authorList>
            <person name="Sun Z."/>
            <person name="Harris H.M."/>
            <person name="McCann A."/>
            <person name="Guo C."/>
            <person name="Argimon S."/>
            <person name="Zhang W."/>
            <person name="Yang X."/>
            <person name="Jeffery I.B."/>
            <person name="Cooney J.C."/>
            <person name="Kagawa T.F."/>
            <person name="Liu W."/>
            <person name="Song Y."/>
            <person name="Salvetti E."/>
            <person name="Wrobel A."/>
            <person name="Rasinkangas P."/>
            <person name="Parkhill J."/>
            <person name="Rea M.C."/>
            <person name="O'Sullivan O."/>
            <person name="Ritari J."/>
            <person name="Douillard F.P."/>
            <person name="Paul Ross R."/>
            <person name="Yang R."/>
            <person name="Briner A.E."/>
            <person name="Felis G.E."/>
            <person name="de Vos W.M."/>
            <person name="Barrangou R."/>
            <person name="Klaenhammer T.R."/>
            <person name="Caufield P.W."/>
            <person name="Cui Y."/>
            <person name="Zhang H."/>
            <person name="O'Toole P.W."/>
        </authorList>
    </citation>
    <scope>NUCLEOTIDE SEQUENCE [LARGE SCALE GENOMIC DNA]</scope>
    <source>
        <strain evidence="10 11">DSM 15833</strain>
    </source>
</reference>
<dbReference type="GO" id="GO:0015190">
    <property type="term" value="F:L-leucine transmembrane transporter activity"/>
    <property type="evidence" value="ECO:0007669"/>
    <property type="project" value="TreeGrafter"/>
</dbReference>
<feature type="transmembrane region" description="Helical" evidence="9">
    <location>
        <begin position="44"/>
        <end position="67"/>
    </location>
</feature>
<feature type="transmembrane region" description="Helical" evidence="9">
    <location>
        <begin position="147"/>
        <end position="173"/>
    </location>
</feature>
<evidence type="ECO:0000256" key="5">
    <source>
        <dbReference type="ARBA" id="ARBA00022692"/>
    </source>
</evidence>
<evidence type="ECO:0000256" key="4">
    <source>
        <dbReference type="ARBA" id="ARBA00022475"/>
    </source>
</evidence>
<feature type="transmembrane region" description="Helical" evidence="9">
    <location>
        <begin position="83"/>
        <end position="102"/>
    </location>
</feature>
<keyword evidence="6 9" id="KW-0029">Amino-acid transport</keyword>
<dbReference type="STRING" id="1423740.FC36_GL001196"/>
<comment type="function">
    <text evidence="9">Component of the transport system for branched-chain amino acids.</text>
</comment>
<evidence type="ECO:0000256" key="1">
    <source>
        <dbReference type="ARBA" id="ARBA00004651"/>
    </source>
</evidence>
<accession>A0A0R1T9D5</accession>
<dbReference type="OrthoDB" id="9783920at2"/>
<dbReference type="PANTHER" id="PTHR30588">
    <property type="entry name" value="BRANCHED-CHAIN AMINO ACID TRANSPORT SYSTEM 2 CARRIER PROTEIN"/>
    <property type="match status" value="1"/>
</dbReference>
<evidence type="ECO:0000313" key="11">
    <source>
        <dbReference type="Proteomes" id="UP000051048"/>
    </source>
</evidence>
<keyword evidence="3 9" id="KW-0813">Transport</keyword>
<name>A0A0R1T9D5_9LACO</name>
<evidence type="ECO:0000256" key="6">
    <source>
        <dbReference type="ARBA" id="ARBA00022970"/>
    </source>
</evidence>
<dbReference type="GO" id="GO:0005886">
    <property type="term" value="C:plasma membrane"/>
    <property type="evidence" value="ECO:0007669"/>
    <property type="project" value="UniProtKB-SubCell"/>
</dbReference>
<keyword evidence="7 9" id="KW-1133">Transmembrane helix</keyword>
<dbReference type="GO" id="GO:0005304">
    <property type="term" value="F:L-valine transmembrane transporter activity"/>
    <property type="evidence" value="ECO:0007669"/>
    <property type="project" value="TreeGrafter"/>
</dbReference>
<dbReference type="PANTHER" id="PTHR30588:SF0">
    <property type="entry name" value="BRANCHED-CHAIN AMINO ACID PERMEASE BRNQ"/>
    <property type="match status" value="1"/>
</dbReference>
<protein>
    <recommendedName>
        <fullName evidence="9">Branched-chain amino acid transport system carrier protein</fullName>
    </recommendedName>
</protein>
<feature type="transmembrane region" description="Helical" evidence="9">
    <location>
        <begin position="12"/>
        <end position="32"/>
    </location>
</feature>
<dbReference type="GO" id="GO:0015188">
    <property type="term" value="F:L-isoleucine transmembrane transporter activity"/>
    <property type="evidence" value="ECO:0007669"/>
    <property type="project" value="TreeGrafter"/>
</dbReference>
<feature type="transmembrane region" description="Helical" evidence="9">
    <location>
        <begin position="200"/>
        <end position="219"/>
    </location>
</feature>
<comment type="subcellular location">
    <subcellularLocation>
        <location evidence="1 9">Cell membrane</location>
        <topology evidence="1 9">Multi-pass membrane protein</topology>
    </subcellularLocation>
</comment>
<keyword evidence="8 9" id="KW-0472">Membrane</keyword>
<evidence type="ECO:0000256" key="2">
    <source>
        <dbReference type="ARBA" id="ARBA00008540"/>
    </source>
</evidence>
<gene>
    <name evidence="10" type="ORF">FC36_GL001196</name>
</gene>
<dbReference type="Proteomes" id="UP000051048">
    <property type="component" value="Unassembled WGS sequence"/>
</dbReference>
<feature type="transmembrane region" description="Helical" evidence="9">
    <location>
        <begin position="352"/>
        <end position="372"/>
    </location>
</feature>
<dbReference type="PATRIC" id="fig|1423740.3.peg.1289"/>
<evidence type="ECO:0000256" key="8">
    <source>
        <dbReference type="ARBA" id="ARBA00023136"/>
    </source>
</evidence>
<dbReference type="Pfam" id="PF05525">
    <property type="entry name" value="Branch_AA_trans"/>
    <property type="match status" value="1"/>
</dbReference>
<comment type="similarity">
    <text evidence="2 9">Belongs to the branched chain amino acid transporter family.</text>
</comment>
<evidence type="ECO:0000313" key="10">
    <source>
        <dbReference type="EMBL" id="KRL77872.1"/>
    </source>
</evidence>
<keyword evidence="4" id="KW-1003">Cell membrane</keyword>
<evidence type="ECO:0000256" key="9">
    <source>
        <dbReference type="RuleBase" id="RU362122"/>
    </source>
</evidence>
<dbReference type="InterPro" id="IPR004685">
    <property type="entry name" value="Brnchd-chn_aa_trnsp_Livcs"/>
</dbReference>
<evidence type="ECO:0000256" key="3">
    <source>
        <dbReference type="ARBA" id="ARBA00022448"/>
    </source>
</evidence>
<feature type="transmembrane region" description="Helical" evidence="9">
    <location>
        <begin position="284"/>
        <end position="305"/>
    </location>
</feature>
<organism evidence="10 11">
    <name type="scientific">Ligilactobacillus equi DSM 15833 = JCM 10991</name>
    <dbReference type="NCBI Taxonomy" id="1423740"/>
    <lineage>
        <taxon>Bacteria</taxon>
        <taxon>Bacillati</taxon>
        <taxon>Bacillota</taxon>
        <taxon>Bacilli</taxon>
        <taxon>Lactobacillales</taxon>
        <taxon>Lactobacillaceae</taxon>
        <taxon>Ligilactobacillus</taxon>
    </lineage>
</organism>
<dbReference type="RefSeq" id="WP_056986846.1">
    <property type="nucleotide sequence ID" value="NZ_AZFH01000159.1"/>
</dbReference>
<dbReference type="GO" id="GO:0015820">
    <property type="term" value="P:L-leucine transport"/>
    <property type="evidence" value="ECO:0007669"/>
    <property type="project" value="TreeGrafter"/>
</dbReference>
<proteinExistence type="inferred from homology"/>
<dbReference type="AlphaFoldDB" id="A0A0R1T9D5"/>
<sequence>MREKKLAFTDYIFIGTLLFGMLFGAGNLIFPVHLGQLAGKHVNLASLGFMITGVGLPFLAIIALALSKSQGVYDLAQNVGDKFAWIFTAVLYLTIGPIFALPRTATVSFEVGILPNIDPAQRSWMLAVFSGIFFLLVWYFSRKPSGVMVVIGKILTPLFLMVLGLLLAMALIFPLGKVAEIAPQASYRSGAFLQGFTQGYNTMDVLACLAFGVVINDAVRNLGVKKETQIALDTIKGGIFTIALMIIIYGLLALVGAMSLGRFTFSENGGITLAQISQAYFGKLGSWVLAILVTLACLKTAIGLVSSCSETFMQLFKRGSYPQYVAGISLVSWLIANVGLTQLIALSQPLLLLLYPLAITMTILGCCHRFLVSRFEVKVVYRWACTAAVIFSLGDIAAALPFGLASLTVSKSLVALSQGFLPLASLSLGWLIPTIVATIIALFFAHKKANN</sequence>
<feature type="transmembrane region" description="Helical" evidence="9">
    <location>
        <begin position="122"/>
        <end position="140"/>
    </location>
</feature>
<feature type="transmembrane region" description="Helical" evidence="9">
    <location>
        <begin position="420"/>
        <end position="445"/>
    </location>
</feature>
<keyword evidence="5 9" id="KW-0812">Transmembrane</keyword>
<dbReference type="NCBIfam" id="TIGR00796">
    <property type="entry name" value="livcs"/>
    <property type="match status" value="1"/>
</dbReference>
<feature type="transmembrane region" description="Helical" evidence="9">
    <location>
        <begin position="239"/>
        <end position="264"/>
    </location>
</feature>
<evidence type="ECO:0000256" key="7">
    <source>
        <dbReference type="ARBA" id="ARBA00022989"/>
    </source>
</evidence>